<proteinExistence type="predicted"/>
<accession>A0A0N7L9R3</accession>
<protein>
    <recommendedName>
        <fullName evidence="4">TFIIB-type domain-containing protein</fullName>
    </recommendedName>
</protein>
<dbReference type="OrthoDB" id="10296829at2759"/>
<reference evidence="2 3" key="1">
    <citation type="submission" date="2014-09" db="EMBL/GenBank/DDBJ databases">
        <authorList>
            <person name="Magalhaes I.L.F."/>
            <person name="Oliveira U."/>
            <person name="Santos F.R."/>
            <person name="Vidigal T.H.D.A."/>
            <person name="Brescovit A.D."/>
            <person name="Santos A.J."/>
        </authorList>
    </citation>
    <scope>NUCLEOTIDE SEQUENCE [LARGE SCALE GENOMIC DNA]</scope>
</reference>
<evidence type="ECO:0008006" key="4">
    <source>
        <dbReference type="Google" id="ProtNLM"/>
    </source>
</evidence>
<name>A0A0N7L9R3_9BASI</name>
<evidence type="ECO:0000313" key="3">
    <source>
        <dbReference type="Proteomes" id="UP000054845"/>
    </source>
</evidence>
<keyword evidence="3" id="KW-1185">Reference proteome</keyword>
<feature type="compositionally biased region" description="Basic residues" evidence="1">
    <location>
        <begin position="679"/>
        <end position="691"/>
    </location>
</feature>
<sequence>MEGSSLACPACGSQDGRELVAASFSDICVACGHVFEADFSYQPSFDEVDQYGTGVRLSTSRTHAVPSTFRVGRRGHHVAGTATTSPEERKHQRDFRQRAELAKQVLGTLEGIDPALSRYADEVMALFDLCRSRTSSDQLRKTGARAESSAHVLREERSGERLIWGTQSSAVAAVLTQLVLALRGRFYSAETLGEIIHSTGISTSGAAKRVRLLLAGHAVLRGFKLSYVIPRVQHYVHVLEQVTRLEVGLNEFTEKSRQAVEYLRALHRKKAWNTVITLAHRLLVAFIDEPAFSVPVRNKGLFAYAVFIAATEGALRTVSPLNSLISLYHLTEDSSPAPGVGEQSPDLLRAIHALQGAGARHDGVKAHYRAIIQLVSPLAVQLPWYNEGWSSAAIDACRWRSNAGARATAPQTTKPARRKRHAAHDEAGSRRAFAAYLGDVVDFREMVESTASQSSLSDIVSDVALCGMPLSGREKDVWNGGEADEAQVDPPPPDVLEAQAAPGAVPGSEGARKSYETRSISTGSRAALLLDSKGQASLISSPQRSASLKLHTDSSTCTNICKLKNALAALESSDRETGTTTPSARRTALPQSLLTLTALQSLDEESVDALLFDEGEMDSYIRNAGERQVYEHQDWSTDRFKAFKVDSSDKDEVEQKDAPILKSTRKRIAPTRDEQSHASLRRPRGLTRTKAKRLDDMTLDASFWSAPKG</sequence>
<dbReference type="EMBL" id="CCYA01000243">
    <property type="protein sequence ID" value="CEH14506.1"/>
    <property type="molecule type" value="Genomic_DNA"/>
</dbReference>
<feature type="region of interest" description="Disordered" evidence="1">
    <location>
        <begin position="482"/>
        <end position="518"/>
    </location>
</feature>
<feature type="region of interest" description="Disordered" evidence="1">
    <location>
        <begin position="405"/>
        <end position="426"/>
    </location>
</feature>
<organism evidence="2 3">
    <name type="scientific">Ceraceosorus bombacis</name>
    <dbReference type="NCBI Taxonomy" id="401625"/>
    <lineage>
        <taxon>Eukaryota</taxon>
        <taxon>Fungi</taxon>
        <taxon>Dikarya</taxon>
        <taxon>Basidiomycota</taxon>
        <taxon>Ustilaginomycotina</taxon>
        <taxon>Exobasidiomycetes</taxon>
        <taxon>Ceraceosorales</taxon>
        <taxon>Ceraceosoraceae</taxon>
        <taxon>Ceraceosorus</taxon>
    </lineage>
</organism>
<feature type="region of interest" description="Disordered" evidence="1">
    <location>
        <begin position="648"/>
        <end position="691"/>
    </location>
</feature>
<feature type="compositionally biased region" description="Basic and acidic residues" evidence="1">
    <location>
        <begin position="648"/>
        <end position="659"/>
    </location>
</feature>
<evidence type="ECO:0000256" key="1">
    <source>
        <dbReference type="SAM" id="MobiDB-lite"/>
    </source>
</evidence>
<evidence type="ECO:0000313" key="2">
    <source>
        <dbReference type="EMBL" id="CEH14506.1"/>
    </source>
</evidence>
<dbReference type="AlphaFoldDB" id="A0A0N7L9R3"/>
<dbReference type="Proteomes" id="UP000054845">
    <property type="component" value="Unassembled WGS sequence"/>
</dbReference>